<proteinExistence type="predicted"/>
<name>A0A1J8QKE7_9AGAM</name>
<comment type="caution">
    <text evidence="3">The sequence shown here is derived from an EMBL/GenBank/DDBJ whole genome shotgun (WGS) entry which is preliminary data.</text>
</comment>
<dbReference type="InterPro" id="IPR012337">
    <property type="entry name" value="RNaseH-like_sf"/>
</dbReference>
<reference evidence="3 4" key="1">
    <citation type="submission" date="2016-03" db="EMBL/GenBank/DDBJ databases">
        <title>Comparative genomics of the ectomycorrhizal sister species Rhizopogon vinicolor and Rhizopogon vesiculosus (Basidiomycota: Boletales) reveals a divergence of the mating type B locus.</title>
        <authorList>
            <person name="Mujic A.B."/>
            <person name="Kuo A."/>
            <person name="Tritt A."/>
            <person name="Lipzen A."/>
            <person name="Chen C."/>
            <person name="Johnson J."/>
            <person name="Sharma A."/>
            <person name="Barry K."/>
            <person name="Grigoriev I.V."/>
            <person name="Spatafora J.W."/>
        </authorList>
    </citation>
    <scope>NUCLEOTIDE SEQUENCE [LARGE SCALE GENOMIC DNA]</scope>
    <source>
        <strain evidence="3 4">AM-OR11-056</strain>
    </source>
</reference>
<feature type="non-terminal residue" evidence="3">
    <location>
        <position position="84"/>
    </location>
</feature>
<dbReference type="SUPFAM" id="SSF53098">
    <property type="entry name" value="Ribonuclease H-like"/>
    <property type="match status" value="1"/>
</dbReference>
<evidence type="ECO:0000259" key="2">
    <source>
        <dbReference type="PROSITE" id="PS50994"/>
    </source>
</evidence>
<dbReference type="EMBL" id="LVVM01005723">
    <property type="protein sequence ID" value="OJA09898.1"/>
    <property type="molecule type" value="Genomic_DNA"/>
</dbReference>
<protein>
    <recommendedName>
        <fullName evidence="2">Integrase catalytic domain-containing protein</fullName>
    </recommendedName>
</protein>
<organism evidence="3 4">
    <name type="scientific">Rhizopogon vesiculosus</name>
    <dbReference type="NCBI Taxonomy" id="180088"/>
    <lineage>
        <taxon>Eukaryota</taxon>
        <taxon>Fungi</taxon>
        <taxon>Dikarya</taxon>
        <taxon>Basidiomycota</taxon>
        <taxon>Agaricomycotina</taxon>
        <taxon>Agaricomycetes</taxon>
        <taxon>Agaricomycetidae</taxon>
        <taxon>Boletales</taxon>
        <taxon>Suillineae</taxon>
        <taxon>Rhizopogonaceae</taxon>
        <taxon>Rhizopogon</taxon>
    </lineage>
</organism>
<sequence>MYPITQHHPFELLVADYLALPKGKGGYHNALLIMDVYSQYIWGFKLRVHGTAKTTVEGLDTIIHRFHAPETFMMDGGSYFDNGE</sequence>
<dbReference type="GO" id="GO:0015074">
    <property type="term" value="P:DNA integration"/>
    <property type="evidence" value="ECO:0007669"/>
    <property type="project" value="InterPro"/>
</dbReference>
<dbReference type="AlphaFoldDB" id="A0A1J8QKE7"/>
<dbReference type="InterPro" id="IPR036397">
    <property type="entry name" value="RNaseH_sf"/>
</dbReference>
<accession>A0A1J8QKE7</accession>
<gene>
    <name evidence="3" type="ORF">AZE42_14190</name>
</gene>
<keyword evidence="4" id="KW-1185">Reference proteome</keyword>
<dbReference type="InterPro" id="IPR001584">
    <property type="entry name" value="Integrase_cat-core"/>
</dbReference>
<dbReference type="Gene3D" id="3.30.420.10">
    <property type="entry name" value="Ribonuclease H-like superfamily/Ribonuclease H"/>
    <property type="match status" value="1"/>
</dbReference>
<dbReference type="OrthoDB" id="3237746at2759"/>
<evidence type="ECO:0000313" key="3">
    <source>
        <dbReference type="EMBL" id="OJA09898.1"/>
    </source>
</evidence>
<dbReference type="Pfam" id="PF00665">
    <property type="entry name" value="rve"/>
    <property type="match status" value="1"/>
</dbReference>
<keyword evidence="1" id="KW-0694">RNA-binding</keyword>
<dbReference type="Proteomes" id="UP000183567">
    <property type="component" value="Unassembled WGS sequence"/>
</dbReference>
<feature type="domain" description="Integrase catalytic" evidence="2">
    <location>
        <begin position="5"/>
        <end position="84"/>
    </location>
</feature>
<dbReference type="GO" id="GO:0003723">
    <property type="term" value="F:RNA binding"/>
    <property type="evidence" value="ECO:0007669"/>
    <property type="project" value="UniProtKB-KW"/>
</dbReference>
<dbReference type="GO" id="GO:0005634">
    <property type="term" value="C:nucleus"/>
    <property type="evidence" value="ECO:0007669"/>
    <property type="project" value="UniProtKB-ARBA"/>
</dbReference>
<evidence type="ECO:0000256" key="1">
    <source>
        <dbReference type="ARBA" id="ARBA00022884"/>
    </source>
</evidence>
<evidence type="ECO:0000313" key="4">
    <source>
        <dbReference type="Proteomes" id="UP000183567"/>
    </source>
</evidence>
<dbReference type="PROSITE" id="PS50994">
    <property type="entry name" value="INTEGRASE"/>
    <property type="match status" value="1"/>
</dbReference>